<evidence type="ECO:0000256" key="4">
    <source>
        <dbReference type="ARBA" id="ARBA00010763"/>
    </source>
</evidence>
<dbReference type="PATRIC" id="fig|869279.4.peg.1051"/>
<accession>A0A0N8GQW2</accession>
<keyword evidence="7 11" id="KW-0479">Metal-binding</keyword>
<dbReference type="InterPro" id="IPR036425">
    <property type="entry name" value="MoaB/Mog-like_dom_sf"/>
</dbReference>
<dbReference type="Gene3D" id="2.40.340.10">
    <property type="entry name" value="MoeA, C-terminal, domain IV"/>
    <property type="match status" value="1"/>
</dbReference>
<comment type="similarity">
    <text evidence="4 11">Belongs to the MoeA family.</text>
</comment>
<keyword evidence="8 11" id="KW-0460">Magnesium</keyword>
<evidence type="ECO:0000256" key="6">
    <source>
        <dbReference type="ARBA" id="ARBA00022679"/>
    </source>
</evidence>
<dbReference type="InterPro" id="IPR036688">
    <property type="entry name" value="MoeA_C_domain_IV_sf"/>
</dbReference>
<dbReference type="InterPro" id="IPR038987">
    <property type="entry name" value="MoeA-like"/>
</dbReference>
<sequence>MLSVDEVLERILAQFEPLPPQTIPVDLALRRVLAKPITAPLDLPPFSNSSVDGFAVRSADVSTASPEHPVELPVVADIPAGVSPHMPLPANCAARIMTGAPLPENADAVVPVEHTDLSFQSAASQPPTTVRVLIPVRPGENVRPAGQDLAKGQPVFASGHRLRPQDLGLLAALGISEIEVHDQPRIALFSSGDELLPPSSPLTPGKIYDSNRLMLRALIDQAGGKALDLGIVPDALDAIRTALDTAVEGRADLILSSGGVSVGTYDHVRGLMEQEGIVHLWRVNVRPGKPLLFGKYHGVPVLGLPGNPVSAFVGFLVFIRPAIYRLAGLPSSPTPTVKAILEHAVESDGRESYLRAIVRHETGKRLVRLAGHQGSGNLYGLVQANALLIVPAGVKSLAKGSEVDIWPLENFSE</sequence>
<dbReference type="GO" id="GO:0005829">
    <property type="term" value="C:cytosol"/>
    <property type="evidence" value="ECO:0007669"/>
    <property type="project" value="TreeGrafter"/>
</dbReference>
<evidence type="ECO:0000256" key="8">
    <source>
        <dbReference type="ARBA" id="ARBA00022842"/>
    </source>
</evidence>
<dbReference type="GO" id="GO:0046872">
    <property type="term" value="F:metal ion binding"/>
    <property type="evidence" value="ECO:0007669"/>
    <property type="project" value="UniProtKB-UniRule"/>
</dbReference>
<dbReference type="SMART" id="SM00852">
    <property type="entry name" value="MoCF_biosynth"/>
    <property type="match status" value="1"/>
</dbReference>
<dbReference type="FunFam" id="3.40.980.10:FF:000004">
    <property type="entry name" value="Molybdopterin molybdenumtransferase"/>
    <property type="match status" value="1"/>
</dbReference>
<dbReference type="AlphaFoldDB" id="A0A0N8GQW2"/>
<dbReference type="Pfam" id="PF03454">
    <property type="entry name" value="MoeA_C"/>
    <property type="match status" value="1"/>
</dbReference>
<dbReference type="PANTHER" id="PTHR10192">
    <property type="entry name" value="MOLYBDOPTERIN BIOSYNTHESIS PROTEIN"/>
    <property type="match status" value="1"/>
</dbReference>
<comment type="caution">
    <text evidence="13">The sequence shown here is derived from an EMBL/GenBank/DDBJ whole genome shotgun (WGS) entry which is preliminary data.</text>
</comment>
<proteinExistence type="inferred from homology"/>
<comment type="cofactor">
    <cofactor evidence="1 11">
        <name>Mg(2+)</name>
        <dbReference type="ChEBI" id="CHEBI:18420"/>
    </cofactor>
</comment>
<keyword evidence="5 11" id="KW-0500">Molybdenum</keyword>
<dbReference type="NCBIfam" id="NF045515">
    <property type="entry name" value="Glp_gephyrin"/>
    <property type="match status" value="1"/>
</dbReference>
<dbReference type="Gene3D" id="3.40.980.10">
    <property type="entry name" value="MoaB/Mog-like domain"/>
    <property type="match status" value="1"/>
</dbReference>
<dbReference type="InterPro" id="IPR001453">
    <property type="entry name" value="MoaB/Mog_dom"/>
</dbReference>
<dbReference type="Pfam" id="PF00994">
    <property type="entry name" value="MoCF_biosynth"/>
    <property type="match status" value="1"/>
</dbReference>
<dbReference type="SUPFAM" id="SSF63882">
    <property type="entry name" value="MoeA N-terminal region -like"/>
    <property type="match status" value="1"/>
</dbReference>
<dbReference type="InterPro" id="IPR005110">
    <property type="entry name" value="MoeA_linker/N"/>
</dbReference>
<dbReference type="SUPFAM" id="SSF53218">
    <property type="entry name" value="Molybdenum cofactor biosynthesis proteins"/>
    <property type="match status" value="1"/>
</dbReference>
<evidence type="ECO:0000256" key="2">
    <source>
        <dbReference type="ARBA" id="ARBA00002901"/>
    </source>
</evidence>
<evidence type="ECO:0000256" key="10">
    <source>
        <dbReference type="ARBA" id="ARBA00047317"/>
    </source>
</evidence>
<evidence type="ECO:0000256" key="9">
    <source>
        <dbReference type="ARBA" id="ARBA00023150"/>
    </source>
</evidence>
<dbReference type="GO" id="GO:0061599">
    <property type="term" value="F:molybdopterin molybdotransferase activity"/>
    <property type="evidence" value="ECO:0007669"/>
    <property type="project" value="UniProtKB-UniRule"/>
</dbReference>
<gene>
    <name evidence="13" type="ORF">SE15_05215</name>
</gene>
<dbReference type="SUPFAM" id="SSF63867">
    <property type="entry name" value="MoeA C-terminal domain-like"/>
    <property type="match status" value="1"/>
</dbReference>
<evidence type="ECO:0000256" key="3">
    <source>
        <dbReference type="ARBA" id="ARBA00005046"/>
    </source>
</evidence>
<evidence type="ECO:0000256" key="1">
    <source>
        <dbReference type="ARBA" id="ARBA00001946"/>
    </source>
</evidence>
<dbReference type="Proteomes" id="UP000050544">
    <property type="component" value="Unassembled WGS sequence"/>
</dbReference>
<dbReference type="Gene3D" id="3.90.105.10">
    <property type="entry name" value="Molybdopterin biosynthesis moea protein, domain 2"/>
    <property type="match status" value="1"/>
</dbReference>
<evidence type="ECO:0000256" key="7">
    <source>
        <dbReference type="ARBA" id="ARBA00022723"/>
    </source>
</evidence>
<keyword evidence="9 11" id="KW-0501">Molybdenum cofactor biosynthesis</keyword>
<dbReference type="EMBL" id="LGKO01000002">
    <property type="protein sequence ID" value="KPL84810.1"/>
    <property type="molecule type" value="Genomic_DNA"/>
</dbReference>
<keyword evidence="6 11" id="KW-0808">Transferase</keyword>
<dbReference type="InterPro" id="IPR036135">
    <property type="entry name" value="MoeA_linker/N_sf"/>
</dbReference>
<organism evidence="13 14">
    <name type="scientific">Thermanaerothrix daxensis</name>
    <dbReference type="NCBI Taxonomy" id="869279"/>
    <lineage>
        <taxon>Bacteria</taxon>
        <taxon>Bacillati</taxon>
        <taxon>Chloroflexota</taxon>
        <taxon>Anaerolineae</taxon>
        <taxon>Anaerolineales</taxon>
        <taxon>Anaerolineaceae</taxon>
        <taxon>Thermanaerothrix</taxon>
    </lineage>
</organism>
<dbReference type="InterPro" id="IPR005111">
    <property type="entry name" value="MoeA_C_domain_IV"/>
</dbReference>
<dbReference type="GO" id="GO:0006777">
    <property type="term" value="P:Mo-molybdopterin cofactor biosynthetic process"/>
    <property type="evidence" value="ECO:0007669"/>
    <property type="project" value="UniProtKB-UniRule"/>
</dbReference>
<dbReference type="FunFam" id="2.170.190.11:FF:000001">
    <property type="entry name" value="Molybdopterin molybdenumtransferase"/>
    <property type="match status" value="1"/>
</dbReference>
<name>A0A0N8GQW2_9CHLR</name>
<comment type="function">
    <text evidence="2 11">Catalyzes the insertion of molybdate into adenylated molybdopterin with the concomitant release of AMP.</text>
</comment>
<dbReference type="UniPathway" id="UPA00344"/>
<comment type="pathway">
    <text evidence="3 11">Cofactor biosynthesis; molybdopterin biosynthesis.</text>
</comment>
<dbReference type="NCBIfam" id="TIGR00177">
    <property type="entry name" value="molyb_syn"/>
    <property type="match status" value="1"/>
</dbReference>
<feature type="domain" description="MoaB/Mog" evidence="12">
    <location>
        <begin position="187"/>
        <end position="325"/>
    </location>
</feature>
<reference evidence="13 14" key="1">
    <citation type="submission" date="2015-07" db="EMBL/GenBank/DDBJ databases">
        <title>Whole genome sequence of Thermanaerothrix daxensis DSM 23592.</title>
        <authorList>
            <person name="Hemp J."/>
            <person name="Ward L.M."/>
            <person name="Pace L.A."/>
            <person name="Fischer W.W."/>
        </authorList>
    </citation>
    <scope>NUCLEOTIDE SEQUENCE [LARGE SCALE GENOMIC DNA]</scope>
    <source>
        <strain evidence="13 14">GNS-1</strain>
    </source>
</reference>
<dbReference type="STRING" id="869279.SE15_05215"/>
<evidence type="ECO:0000313" key="14">
    <source>
        <dbReference type="Proteomes" id="UP000050544"/>
    </source>
</evidence>
<dbReference type="Gene3D" id="2.170.190.11">
    <property type="entry name" value="Molybdopterin biosynthesis moea protein, domain 3"/>
    <property type="match status" value="1"/>
</dbReference>
<evidence type="ECO:0000256" key="5">
    <source>
        <dbReference type="ARBA" id="ARBA00022505"/>
    </source>
</evidence>
<comment type="catalytic activity">
    <reaction evidence="10">
        <text>adenylyl-molybdopterin + molybdate = Mo-molybdopterin + AMP + H(+)</text>
        <dbReference type="Rhea" id="RHEA:35047"/>
        <dbReference type="ChEBI" id="CHEBI:15378"/>
        <dbReference type="ChEBI" id="CHEBI:36264"/>
        <dbReference type="ChEBI" id="CHEBI:62727"/>
        <dbReference type="ChEBI" id="CHEBI:71302"/>
        <dbReference type="ChEBI" id="CHEBI:456215"/>
        <dbReference type="EC" id="2.10.1.1"/>
    </reaction>
</comment>
<dbReference type="EC" id="2.10.1.1" evidence="11"/>
<evidence type="ECO:0000259" key="12">
    <source>
        <dbReference type="SMART" id="SM00852"/>
    </source>
</evidence>
<evidence type="ECO:0000313" key="13">
    <source>
        <dbReference type="EMBL" id="KPL84810.1"/>
    </source>
</evidence>
<keyword evidence="14" id="KW-1185">Reference proteome</keyword>
<dbReference type="PANTHER" id="PTHR10192:SF5">
    <property type="entry name" value="GEPHYRIN"/>
    <property type="match status" value="1"/>
</dbReference>
<protein>
    <recommendedName>
        <fullName evidence="11">Molybdopterin molybdenumtransferase</fullName>
        <ecNumber evidence="11">2.10.1.1</ecNumber>
    </recommendedName>
</protein>
<dbReference type="CDD" id="cd00887">
    <property type="entry name" value="MoeA"/>
    <property type="match status" value="1"/>
</dbReference>
<evidence type="ECO:0000256" key="11">
    <source>
        <dbReference type="RuleBase" id="RU365090"/>
    </source>
</evidence>
<dbReference type="Pfam" id="PF03453">
    <property type="entry name" value="MoeA_N"/>
    <property type="match status" value="1"/>
</dbReference>